<accession>A0AAD9J2V7</accession>
<dbReference type="PANTHER" id="PTHR19871">
    <property type="entry name" value="BETA TRANSDUCIN-RELATED PROTEIN"/>
    <property type="match status" value="1"/>
</dbReference>
<evidence type="ECO:0000256" key="2">
    <source>
        <dbReference type="ARBA" id="ARBA00022737"/>
    </source>
</evidence>
<evidence type="ECO:0000256" key="1">
    <source>
        <dbReference type="ARBA" id="ARBA00022574"/>
    </source>
</evidence>
<feature type="repeat" description="WD" evidence="3">
    <location>
        <begin position="451"/>
        <end position="492"/>
    </location>
</feature>
<dbReference type="PROSITE" id="PS50082">
    <property type="entry name" value="WD_REPEATS_2"/>
    <property type="match status" value="1"/>
</dbReference>
<sequence length="1366" mass="154878">MLQFATEEHPLVIFLDSLDQLSSAYQAHTLTWLPKVLPPHVHLVVSTLPQYAEILDTLKDIIPNQRNFVKVLPLGPQMGQAVLHDWLKSSGRTLTSSQQGVVQRALIKCSLPLYTRLIFEEVCRWKSYTPPMQTQLQDCVTGILNVLFERVERYYGDVFVSHALSYLTASKNGLSDAELEDLLSLDDEVLNDVFIYWLPPVRRIPPLLWPRLHNELSSYITQREANATVVLYWYHRQFIEVANQRYLSNIPHRIYIHSVLVHYYLGTWGGGRKKPFRYSAIQVQQLGLPKAESEADRKVPMQPLQFAGEGQKKVRYNLRKLSELPYHLVNSRRVADLKREVLFNYNWLHAKITSMSLHDVLADFRFAAQKDMKDPEMSLLENTLRLCGSHVNRNPDTLAFDLLGRLLPYYDIHRNIRELLQQCDTESLRHSAIVPVFQCFEATKGMLRYILEDHKKTVRDLTFSKSTDELISVSLDGTIGFWDLTSGERTRTIDISDQRLGNHTKLLQSGDGRYLICDSGENNSPVCIFNMKTNQLVYKIGKRSPNVRRVFSVGNLLCRQKSIINIKSGKVICMLGTFTRSKNFVTCGITPNEKYILVGEETQTNMFDLKSSRLQAVFPADNLPCMFAITPDSRYAYAGYTEDCLFKVFDLDPKSETFGKVIVDFDAQKEFPEVLTSDGPRFGKELGEVAISPKNQYHVALNVKRCHLVVYNVDLLSAKLLDMREVLRGRLTNKVYLFGTTFNYDGRYLLAGMARHLYIWDVDSGTVQKTISLHNTHTFPFAVSHVKNFVVTGSQGNTAIKVWDFDDRTQCAGAAQLRIYENPVDMVTGSHVDQCVYVKQYYGLVNANAYHYLDSFGIDVWNMNTGNSLTYLPFGQYGTLEQMSISSNGQKMALLLGVRSERYLTLIDLVENKLILSLSHFGCQSFVMHPNWNFAVTTGQSEEETEMKLWNLKSEAEVECFTNCISPVFVADGHHLVYIEHGSQIVVFSLQTFTRLHAMPCIADQLQLIPNRPDVVMATMFPNKEVGDETPYSEVKIVSFERCKIVSRINYVSPRGIVDISKDGLIAIDSYLQAFDLDKGIIINDLAATVMGPSREYDLIRLTYDGKFAIWVDDLSVEVRGISDGKLVANVCTHEKPTSLELLEFGYLLVVGREDGHVLTMKLLHDRNHVYINATVPYDLEERTTMVLEKSACPDGVIATFDPIYRVTPQKRQDSDFAQVSSSVQVSLHKQAKVPISITKTWSETDLKAAAATGNITPKRRLSSPMLFLHNVTTKSRDSSPKSSPAESPRDSPKMRVKAKEKTTTHHEPSSALSAIHKTGNMLMACVEAGSSLSLSRSPSPRIFPVVDMEQLHRHLQRTMDVSKMS</sequence>
<dbReference type="InterPro" id="IPR001680">
    <property type="entry name" value="WD40_rpt"/>
</dbReference>
<evidence type="ECO:0000256" key="3">
    <source>
        <dbReference type="PROSITE-ProRule" id="PRU00221"/>
    </source>
</evidence>
<dbReference type="PROSITE" id="PS00678">
    <property type="entry name" value="WD_REPEATS_1"/>
    <property type="match status" value="1"/>
</dbReference>
<comment type="caution">
    <text evidence="6">The sequence shown here is derived from an EMBL/GenBank/DDBJ whole genome shotgun (WGS) entry which is preliminary data.</text>
</comment>
<keyword evidence="2" id="KW-0677">Repeat</keyword>
<proteinExistence type="predicted"/>
<organism evidence="6 7">
    <name type="scientific">Ridgeia piscesae</name>
    <name type="common">Tubeworm</name>
    <dbReference type="NCBI Taxonomy" id="27915"/>
    <lineage>
        <taxon>Eukaryota</taxon>
        <taxon>Metazoa</taxon>
        <taxon>Spiralia</taxon>
        <taxon>Lophotrochozoa</taxon>
        <taxon>Annelida</taxon>
        <taxon>Polychaeta</taxon>
        <taxon>Sedentaria</taxon>
        <taxon>Canalipalpata</taxon>
        <taxon>Sabellida</taxon>
        <taxon>Siboglinidae</taxon>
        <taxon>Ridgeia</taxon>
    </lineage>
</organism>
<dbReference type="InterPro" id="IPR057588">
    <property type="entry name" value="NWD1/2-like_WH"/>
</dbReference>
<feature type="region of interest" description="Disordered" evidence="4">
    <location>
        <begin position="1272"/>
        <end position="1314"/>
    </location>
</feature>
<feature type="compositionally biased region" description="Basic and acidic residues" evidence="4">
    <location>
        <begin position="1288"/>
        <end position="1309"/>
    </location>
</feature>
<dbReference type="Proteomes" id="UP001209878">
    <property type="component" value="Unassembled WGS sequence"/>
</dbReference>
<dbReference type="Pfam" id="PF25469">
    <property type="entry name" value="WHD_NWD1"/>
    <property type="match status" value="1"/>
</dbReference>
<dbReference type="Gene3D" id="2.130.10.10">
    <property type="entry name" value="YVTN repeat-like/Quinoprotein amine dehydrogenase"/>
    <property type="match status" value="2"/>
</dbReference>
<dbReference type="SUPFAM" id="SSF69322">
    <property type="entry name" value="Tricorn protease domain 2"/>
    <property type="match status" value="1"/>
</dbReference>
<evidence type="ECO:0000313" key="7">
    <source>
        <dbReference type="Proteomes" id="UP001209878"/>
    </source>
</evidence>
<dbReference type="Pfam" id="PF00400">
    <property type="entry name" value="WD40"/>
    <property type="match status" value="1"/>
</dbReference>
<protein>
    <recommendedName>
        <fullName evidence="5">NWD1/2-like winged helix-turn-helix domain-containing protein</fullName>
    </recommendedName>
</protein>
<gene>
    <name evidence="6" type="ORF">NP493_4159g00004</name>
</gene>
<keyword evidence="7" id="KW-1185">Reference proteome</keyword>
<evidence type="ECO:0000256" key="4">
    <source>
        <dbReference type="SAM" id="MobiDB-lite"/>
    </source>
</evidence>
<name>A0AAD9J2V7_RIDPI</name>
<feature type="domain" description="NWD1/2-like winged helix-turn-helix" evidence="5">
    <location>
        <begin position="136"/>
        <end position="249"/>
    </location>
</feature>
<dbReference type="SMART" id="SM00320">
    <property type="entry name" value="WD40"/>
    <property type="match status" value="3"/>
</dbReference>
<evidence type="ECO:0000259" key="5">
    <source>
        <dbReference type="Pfam" id="PF25469"/>
    </source>
</evidence>
<dbReference type="PROSITE" id="PS50294">
    <property type="entry name" value="WD_REPEATS_REGION"/>
    <property type="match status" value="1"/>
</dbReference>
<reference evidence="6" key="1">
    <citation type="journal article" date="2023" name="Mol. Biol. Evol.">
        <title>Third-Generation Sequencing Reveals the Adaptive Role of the Epigenome in Three Deep-Sea Polychaetes.</title>
        <authorList>
            <person name="Perez M."/>
            <person name="Aroh O."/>
            <person name="Sun Y."/>
            <person name="Lan Y."/>
            <person name="Juniper S.K."/>
            <person name="Young C.R."/>
            <person name="Angers B."/>
            <person name="Qian P.Y."/>
        </authorList>
    </citation>
    <scope>NUCLEOTIDE SEQUENCE</scope>
    <source>
        <strain evidence="6">R07B-5</strain>
    </source>
</reference>
<dbReference type="InterPro" id="IPR015943">
    <property type="entry name" value="WD40/YVTN_repeat-like_dom_sf"/>
</dbReference>
<dbReference type="EMBL" id="JAODUO010004148">
    <property type="protein sequence ID" value="KAK2144635.1"/>
    <property type="molecule type" value="Genomic_DNA"/>
</dbReference>
<dbReference type="PANTHER" id="PTHR19871:SF14">
    <property type="entry name" value="DUF4062 DOMAIN-CONTAINING PROTEIN"/>
    <property type="match status" value="1"/>
</dbReference>
<evidence type="ECO:0000313" key="6">
    <source>
        <dbReference type="EMBL" id="KAK2144635.1"/>
    </source>
</evidence>
<dbReference type="SUPFAM" id="SSF82171">
    <property type="entry name" value="DPP6 N-terminal domain-like"/>
    <property type="match status" value="1"/>
</dbReference>
<dbReference type="InterPro" id="IPR019775">
    <property type="entry name" value="WD40_repeat_CS"/>
</dbReference>
<dbReference type="InterPro" id="IPR011047">
    <property type="entry name" value="Quinoprotein_ADH-like_sf"/>
</dbReference>
<dbReference type="SUPFAM" id="SSF50998">
    <property type="entry name" value="Quinoprotein alcohol dehydrogenase-like"/>
    <property type="match status" value="1"/>
</dbReference>
<dbReference type="InterPro" id="IPR052752">
    <property type="entry name" value="NACHT-WD_repeat"/>
</dbReference>
<dbReference type="Gene3D" id="1.25.40.370">
    <property type="match status" value="1"/>
</dbReference>
<keyword evidence="1 3" id="KW-0853">WD repeat</keyword>